<dbReference type="Proteomes" id="UP001501079">
    <property type="component" value="Unassembled WGS sequence"/>
</dbReference>
<evidence type="ECO:0000256" key="1">
    <source>
        <dbReference type="SAM" id="Phobius"/>
    </source>
</evidence>
<dbReference type="EMBL" id="BAABBW010000007">
    <property type="protein sequence ID" value="GAA4181669.1"/>
    <property type="molecule type" value="Genomic_DNA"/>
</dbReference>
<keyword evidence="1" id="KW-0812">Transmembrane</keyword>
<feature type="transmembrane region" description="Helical" evidence="1">
    <location>
        <begin position="116"/>
        <end position="138"/>
    </location>
</feature>
<organism evidence="2 3">
    <name type="scientific">Gryllotalpicola koreensis</name>
    <dbReference type="NCBI Taxonomy" id="993086"/>
    <lineage>
        <taxon>Bacteria</taxon>
        <taxon>Bacillati</taxon>
        <taxon>Actinomycetota</taxon>
        <taxon>Actinomycetes</taxon>
        <taxon>Micrococcales</taxon>
        <taxon>Microbacteriaceae</taxon>
        <taxon>Gryllotalpicola</taxon>
    </lineage>
</organism>
<gene>
    <name evidence="2" type="ORF">GCM10022287_37300</name>
</gene>
<feature type="transmembrane region" description="Helical" evidence="1">
    <location>
        <begin position="150"/>
        <end position="168"/>
    </location>
</feature>
<sequence>MQSDSAASGLAGPAMSRAARAATAIPSLAFTLVVAGQNVPNALLPEYDRRLGLGAVGLAIVFSIYLAALVVTLIVMSRPVLQRRPVLNLVIAAFVAICGDGALLVGSLPALLAGRALMGVAVGLGTGSAAAAAVTLIGERGRTVTATGNVVGAVVGTLLGAVAAELSGGLTLGYVIHAAATAVMLILLATAGVRALARARDAGPAAGAPQASLEPHPPGSSLRLALGFLAGLSAWGTASLVIAFVPSAITHNLGSASLLLASVGTLVLLVAASIGQFALMFTRSRWTVWAAIALTAVGLPMLTIGILAGALPLVLIGCAALGGAQGGGYRIGLRLVSVGLDPASQGARASAYACVSYGGSVVIVVVASFIGGGGGEVAALVTSAGILAMLISATAVTALIGTRAVLPGDRRRSERMDA</sequence>
<feature type="transmembrane region" description="Helical" evidence="1">
    <location>
        <begin position="286"/>
        <end position="307"/>
    </location>
</feature>
<name>A0ABP8ACH6_9MICO</name>
<evidence type="ECO:0008006" key="4">
    <source>
        <dbReference type="Google" id="ProtNLM"/>
    </source>
</evidence>
<accession>A0ABP8ACH6</accession>
<dbReference type="InterPro" id="IPR036259">
    <property type="entry name" value="MFS_trans_sf"/>
</dbReference>
<dbReference type="Gene3D" id="1.20.1250.20">
    <property type="entry name" value="MFS general substrate transporter like domains"/>
    <property type="match status" value="1"/>
</dbReference>
<evidence type="ECO:0000313" key="3">
    <source>
        <dbReference type="Proteomes" id="UP001501079"/>
    </source>
</evidence>
<evidence type="ECO:0000313" key="2">
    <source>
        <dbReference type="EMBL" id="GAA4181669.1"/>
    </source>
</evidence>
<proteinExistence type="predicted"/>
<keyword evidence="1" id="KW-0472">Membrane</keyword>
<feature type="transmembrane region" description="Helical" evidence="1">
    <location>
        <begin position="224"/>
        <end position="245"/>
    </location>
</feature>
<feature type="transmembrane region" description="Helical" evidence="1">
    <location>
        <begin position="313"/>
        <end position="331"/>
    </location>
</feature>
<keyword evidence="3" id="KW-1185">Reference proteome</keyword>
<feature type="transmembrane region" description="Helical" evidence="1">
    <location>
        <begin position="377"/>
        <end position="406"/>
    </location>
</feature>
<keyword evidence="1" id="KW-1133">Transmembrane helix</keyword>
<dbReference type="SUPFAM" id="SSF103473">
    <property type="entry name" value="MFS general substrate transporter"/>
    <property type="match status" value="1"/>
</dbReference>
<feature type="transmembrane region" description="Helical" evidence="1">
    <location>
        <begin position="52"/>
        <end position="75"/>
    </location>
</feature>
<protein>
    <recommendedName>
        <fullName evidence="4">MFS transporter</fullName>
    </recommendedName>
</protein>
<feature type="transmembrane region" description="Helical" evidence="1">
    <location>
        <begin position="257"/>
        <end position="279"/>
    </location>
</feature>
<reference evidence="3" key="1">
    <citation type="journal article" date="2019" name="Int. J. Syst. Evol. Microbiol.">
        <title>The Global Catalogue of Microorganisms (GCM) 10K type strain sequencing project: providing services to taxonomists for standard genome sequencing and annotation.</title>
        <authorList>
            <consortium name="The Broad Institute Genomics Platform"/>
            <consortium name="The Broad Institute Genome Sequencing Center for Infectious Disease"/>
            <person name="Wu L."/>
            <person name="Ma J."/>
        </authorList>
    </citation>
    <scope>NUCLEOTIDE SEQUENCE [LARGE SCALE GENOMIC DNA]</scope>
    <source>
        <strain evidence="3">JCM 17591</strain>
    </source>
</reference>
<feature type="transmembrane region" description="Helical" evidence="1">
    <location>
        <begin position="351"/>
        <end position="371"/>
    </location>
</feature>
<feature type="transmembrane region" description="Helical" evidence="1">
    <location>
        <begin position="87"/>
        <end position="110"/>
    </location>
</feature>
<comment type="caution">
    <text evidence="2">The sequence shown here is derived from an EMBL/GenBank/DDBJ whole genome shotgun (WGS) entry which is preliminary data.</text>
</comment>
<feature type="transmembrane region" description="Helical" evidence="1">
    <location>
        <begin position="174"/>
        <end position="193"/>
    </location>
</feature>
<dbReference type="RefSeq" id="WP_344757311.1">
    <property type="nucleotide sequence ID" value="NZ_BAABBW010000007.1"/>
</dbReference>